<evidence type="ECO:0000256" key="1">
    <source>
        <dbReference type="SAM" id="MobiDB-lite"/>
    </source>
</evidence>
<dbReference type="RefSeq" id="WP_088417152.1">
    <property type="nucleotide sequence ID" value="NZ_NJBA01000003.1"/>
</dbReference>
<sequence length="62" mass="6746">MGKSTVLLLIVTLAVLLGGSSCGTHDRPPDAPPPPPLDEGQMSYQRIPQQQIQPQVQSIQRR</sequence>
<dbReference type="AlphaFoldDB" id="A0A246F9H3"/>
<evidence type="ECO:0008006" key="5">
    <source>
        <dbReference type="Google" id="ProtNLM"/>
    </source>
</evidence>
<protein>
    <recommendedName>
        <fullName evidence="5">Lipoprotein</fullName>
    </recommendedName>
</protein>
<dbReference type="PROSITE" id="PS51257">
    <property type="entry name" value="PROKAR_LIPOPROTEIN"/>
    <property type="match status" value="1"/>
</dbReference>
<keyword evidence="2" id="KW-0732">Signal</keyword>
<evidence type="ECO:0000313" key="4">
    <source>
        <dbReference type="Proteomes" id="UP000198145"/>
    </source>
</evidence>
<dbReference type="EMBL" id="NJBA01000003">
    <property type="protein sequence ID" value="OWP50953.1"/>
    <property type="molecule type" value="Genomic_DNA"/>
</dbReference>
<gene>
    <name evidence="3" type="ORF">CEG18_08750</name>
</gene>
<evidence type="ECO:0000313" key="3">
    <source>
        <dbReference type="EMBL" id="OWP50953.1"/>
    </source>
</evidence>
<feature type="chain" id="PRO_5012060382" description="Lipoprotein" evidence="2">
    <location>
        <begin position="27"/>
        <end position="62"/>
    </location>
</feature>
<evidence type="ECO:0000256" key="2">
    <source>
        <dbReference type="SAM" id="SignalP"/>
    </source>
</evidence>
<name>A0A246F9H3_PSENT</name>
<comment type="caution">
    <text evidence="3">The sequence shown here is derived from an EMBL/GenBank/DDBJ whole genome shotgun (WGS) entry which is preliminary data.</text>
</comment>
<feature type="region of interest" description="Disordered" evidence="1">
    <location>
        <begin position="20"/>
        <end position="41"/>
    </location>
</feature>
<proteinExistence type="predicted"/>
<reference evidence="3 4" key="1">
    <citation type="submission" date="2017-06" db="EMBL/GenBank/DDBJ databases">
        <title>Draft genome of Pseudomonas nitroreducens DF05.</title>
        <authorList>
            <person name="Iyer R."/>
        </authorList>
    </citation>
    <scope>NUCLEOTIDE SEQUENCE [LARGE SCALE GENOMIC DNA]</scope>
    <source>
        <strain evidence="3 4">DF05</strain>
    </source>
</reference>
<dbReference type="Proteomes" id="UP000198145">
    <property type="component" value="Unassembled WGS sequence"/>
</dbReference>
<organism evidence="3 4">
    <name type="scientific">Pseudomonas nitroreducens</name>
    <dbReference type="NCBI Taxonomy" id="46680"/>
    <lineage>
        <taxon>Bacteria</taxon>
        <taxon>Pseudomonadati</taxon>
        <taxon>Pseudomonadota</taxon>
        <taxon>Gammaproteobacteria</taxon>
        <taxon>Pseudomonadales</taxon>
        <taxon>Pseudomonadaceae</taxon>
        <taxon>Pseudomonas</taxon>
    </lineage>
</organism>
<accession>A0A246F9H3</accession>
<feature type="signal peptide" evidence="2">
    <location>
        <begin position="1"/>
        <end position="26"/>
    </location>
</feature>